<accession>X1F166</accession>
<feature type="non-terminal residue" evidence="1">
    <location>
        <position position="136"/>
    </location>
</feature>
<dbReference type="AlphaFoldDB" id="X1F166"/>
<name>X1F166_9ZZZZ</name>
<organism evidence="1">
    <name type="scientific">marine sediment metagenome</name>
    <dbReference type="NCBI Taxonomy" id="412755"/>
    <lineage>
        <taxon>unclassified sequences</taxon>
        <taxon>metagenomes</taxon>
        <taxon>ecological metagenomes</taxon>
    </lineage>
</organism>
<protein>
    <recommendedName>
        <fullName evidence="2">GGDEF domain-containing protein</fullName>
    </recommendedName>
</protein>
<evidence type="ECO:0008006" key="2">
    <source>
        <dbReference type="Google" id="ProtNLM"/>
    </source>
</evidence>
<proteinExistence type="predicted"/>
<gene>
    <name evidence="1" type="ORF">S03H2_02611</name>
</gene>
<sequence length="136" mass="16090">MIKRDPEYATFSKLVEVELLRSRRYMRQFSIFTIETSLFETQSENRLIDMEKMFGIVKNNLRMIDYLFLNSNDFFYGLLPETPSDGVFILSDRLANKLKGLYQIKVSMRWATYPKDGQKIETLLTSLQKSGQVYFK</sequence>
<reference evidence="1" key="1">
    <citation type="journal article" date="2014" name="Front. Microbiol.">
        <title>High frequency of phylogenetically diverse reductive dehalogenase-homologous genes in deep subseafloor sedimentary metagenomes.</title>
        <authorList>
            <person name="Kawai M."/>
            <person name="Futagami T."/>
            <person name="Toyoda A."/>
            <person name="Takaki Y."/>
            <person name="Nishi S."/>
            <person name="Hori S."/>
            <person name="Arai W."/>
            <person name="Tsubouchi T."/>
            <person name="Morono Y."/>
            <person name="Uchiyama I."/>
            <person name="Ito T."/>
            <person name="Fujiyama A."/>
            <person name="Inagaki F."/>
            <person name="Takami H."/>
        </authorList>
    </citation>
    <scope>NUCLEOTIDE SEQUENCE</scope>
    <source>
        <strain evidence="1">Expedition CK06-06</strain>
    </source>
</reference>
<comment type="caution">
    <text evidence="1">The sequence shown here is derived from an EMBL/GenBank/DDBJ whole genome shotgun (WGS) entry which is preliminary data.</text>
</comment>
<dbReference type="EMBL" id="BARU01000890">
    <property type="protein sequence ID" value="GAH26320.1"/>
    <property type="molecule type" value="Genomic_DNA"/>
</dbReference>
<evidence type="ECO:0000313" key="1">
    <source>
        <dbReference type="EMBL" id="GAH26320.1"/>
    </source>
</evidence>